<dbReference type="AlphaFoldDB" id="A0A934X422"/>
<sequence>MKLYADLPGRRAAQVVADVLSVGWILACTNIGKAVHDATMGLRQPADGLASAGNQLEAGMTSAGDRIAQVPLVGDALQDPSGMPPAPVSRWPRSGPISAARSVAWP</sequence>
<evidence type="ECO:0000313" key="3">
    <source>
        <dbReference type="Proteomes" id="UP000718281"/>
    </source>
</evidence>
<accession>A0A934X422</accession>
<proteinExistence type="predicted"/>
<dbReference type="Proteomes" id="UP000718281">
    <property type="component" value="Unassembled WGS sequence"/>
</dbReference>
<evidence type="ECO:0000313" key="2">
    <source>
        <dbReference type="EMBL" id="MBK6300085.1"/>
    </source>
</evidence>
<protein>
    <submittedName>
        <fullName evidence="2">Uncharacterized protein</fullName>
    </submittedName>
</protein>
<dbReference type="EMBL" id="JADIXZ010000003">
    <property type="protein sequence ID" value="MBK6300085.1"/>
    <property type="molecule type" value="Genomic_DNA"/>
</dbReference>
<name>A0A934X422_9MICO</name>
<organism evidence="2 3">
    <name type="scientific">Candidatus Phosphoribacter hodrii</name>
    <dbReference type="NCBI Taxonomy" id="2953743"/>
    <lineage>
        <taxon>Bacteria</taxon>
        <taxon>Bacillati</taxon>
        <taxon>Actinomycetota</taxon>
        <taxon>Actinomycetes</taxon>
        <taxon>Micrococcales</taxon>
        <taxon>Dermatophilaceae</taxon>
        <taxon>Candidatus Phosphoribacter</taxon>
    </lineage>
</organism>
<reference evidence="2 3" key="1">
    <citation type="submission" date="2020-10" db="EMBL/GenBank/DDBJ databases">
        <title>Connecting structure to function with the recovery of over 1000 high-quality activated sludge metagenome-assembled genomes encoding full-length rRNA genes using long-read sequencing.</title>
        <authorList>
            <person name="Singleton C.M."/>
            <person name="Petriglieri F."/>
            <person name="Kristensen J.M."/>
            <person name="Kirkegaard R.H."/>
            <person name="Michaelsen T.Y."/>
            <person name="Andersen M.H."/>
            <person name="Karst S.M."/>
            <person name="Dueholm M.S."/>
            <person name="Nielsen P.H."/>
            <person name="Albertsen M."/>
        </authorList>
    </citation>
    <scope>NUCLEOTIDE SEQUENCE [LARGE SCALE GENOMIC DNA]</scope>
    <source>
        <strain evidence="2">AalE_18-Q3-R2-46_BAT3C.188</strain>
    </source>
</reference>
<gene>
    <name evidence="2" type="ORF">IPF40_03220</name>
</gene>
<comment type="caution">
    <text evidence="2">The sequence shown here is derived from an EMBL/GenBank/DDBJ whole genome shotgun (WGS) entry which is preliminary data.</text>
</comment>
<feature type="region of interest" description="Disordered" evidence="1">
    <location>
        <begin position="75"/>
        <end position="106"/>
    </location>
</feature>
<evidence type="ECO:0000256" key="1">
    <source>
        <dbReference type="SAM" id="MobiDB-lite"/>
    </source>
</evidence>